<keyword evidence="1" id="KW-0812">Transmembrane</keyword>
<protein>
    <submittedName>
        <fullName evidence="2">Uncharacterized protein</fullName>
    </submittedName>
</protein>
<dbReference type="AlphaFoldDB" id="A0A0J0YT10"/>
<evidence type="ECO:0000313" key="2">
    <source>
        <dbReference type="EMBL" id="KLT73247.1"/>
    </source>
</evidence>
<accession>A0A0J0YT10</accession>
<keyword evidence="1" id="KW-0472">Membrane</keyword>
<feature type="transmembrane region" description="Helical" evidence="1">
    <location>
        <begin position="6"/>
        <end position="25"/>
    </location>
</feature>
<dbReference type="EMBL" id="JTDO01000004">
    <property type="protein sequence ID" value="KLT73247.1"/>
    <property type="molecule type" value="Genomic_DNA"/>
</dbReference>
<dbReference type="Proteomes" id="UP000036027">
    <property type="component" value="Unassembled WGS sequence"/>
</dbReference>
<keyword evidence="1" id="KW-1133">Transmembrane helix</keyword>
<reference evidence="2 3" key="1">
    <citation type="submission" date="2014-11" db="EMBL/GenBank/DDBJ databases">
        <title>Genome of a novel goose pathogen.</title>
        <authorList>
            <person name="Hansen C.M."/>
            <person name="Hueffer K."/>
            <person name="Choi S.C."/>
        </authorList>
    </citation>
    <scope>NUCLEOTIDE SEQUENCE [LARGE SCALE GENOMIC DNA]</scope>
    <source>
        <strain evidence="2 3">KH1503</strain>
    </source>
</reference>
<keyword evidence="3" id="KW-1185">Reference proteome</keyword>
<sequence>MAPLFNLLKLCVLFIIIDYTVYYGGMYIYRELTGASKWEARDKFRFSGRITAAIICSIVAYFIF</sequence>
<feature type="transmembrane region" description="Helical" evidence="1">
    <location>
        <begin position="46"/>
        <end position="63"/>
    </location>
</feature>
<evidence type="ECO:0000256" key="1">
    <source>
        <dbReference type="SAM" id="Phobius"/>
    </source>
</evidence>
<proteinExistence type="predicted"/>
<name>A0A0J0YT10_9NEIS</name>
<dbReference type="PATRIC" id="fig|1470200.3.peg.1747"/>
<gene>
    <name evidence="2" type="ORF">PL75_03185</name>
</gene>
<dbReference type="STRING" id="1470200.PL75_03185"/>
<organism evidence="2 3">
    <name type="scientific">Neisseria arctica</name>
    <dbReference type="NCBI Taxonomy" id="1470200"/>
    <lineage>
        <taxon>Bacteria</taxon>
        <taxon>Pseudomonadati</taxon>
        <taxon>Pseudomonadota</taxon>
        <taxon>Betaproteobacteria</taxon>
        <taxon>Neisseriales</taxon>
        <taxon>Neisseriaceae</taxon>
        <taxon>Neisseria</taxon>
    </lineage>
</organism>
<comment type="caution">
    <text evidence="2">The sequence shown here is derived from an EMBL/GenBank/DDBJ whole genome shotgun (WGS) entry which is preliminary data.</text>
</comment>
<evidence type="ECO:0000313" key="3">
    <source>
        <dbReference type="Proteomes" id="UP000036027"/>
    </source>
</evidence>